<gene>
    <name evidence="2" type="ORF">L6637_25880</name>
    <name evidence="1" type="ORF">L6654_16145</name>
</gene>
<dbReference type="EMBL" id="JAKLUA010000009">
    <property type="protein sequence ID" value="MCG2670402.1"/>
    <property type="molecule type" value="Genomic_DNA"/>
</dbReference>
<protein>
    <submittedName>
        <fullName evidence="1">PilN domain-containing protein</fullName>
    </submittedName>
</protein>
<dbReference type="InterPro" id="IPR007813">
    <property type="entry name" value="PilN"/>
</dbReference>
<comment type="caution">
    <text evidence="1">The sequence shown here is derived from an EMBL/GenBank/DDBJ whole genome shotgun (WGS) entry which is preliminary data.</text>
</comment>
<reference evidence="1" key="1">
    <citation type="submission" date="2022-01" db="EMBL/GenBank/DDBJ databases">
        <title>Genome sequnece data of strain Bradyrhizobium sp. nov.</title>
        <authorList>
            <person name="Zhang J."/>
        </authorList>
    </citation>
    <scope>NUCLEOTIDE SEQUENCE</scope>
    <source>
        <strain evidence="2">WYCCWR 12774</strain>
        <strain evidence="1">WYCCWR 13023</strain>
    </source>
</reference>
<dbReference type="PANTHER" id="PTHR40278">
    <property type="entry name" value="DNA UTILIZATION PROTEIN HOFN"/>
    <property type="match status" value="1"/>
</dbReference>
<dbReference type="RefSeq" id="WP_128930070.1">
    <property type="nucleotide sequence ID" value="NZ_JAKLTY010000009.1"/>
</dbReference>
<dbReference type="GeneID" id="39480838"/>
<dbReference type="AlphaFoldDB" id="A0A9X1RDF2"/>
<accession>A0A9X1RDF2</accession>
<evidence type="ECO:0000313" key="4">
    <source>
        <dbReference type="Proteomes" id="UP001139054"/>
    </source>
</evidence>
<sequence>MILFNSIAAGLASWVQAVASEVSSLSNGLRRRSQVRMVEFEKDQFTLHLVTDPKNAKAPDHALAVLEGAVASPIPPAWKLALTGSQLELVLHPARFLFRPLDLPRRAAEYAAGVVRSQIDRLTPWDVQEAVYGWSASPDETGDRIQLTIAATPRAKLTPLLDAIGSLGTWSILVSTSRSNVPIRIVETQIHGPTDFRRVRTCLMVVLLLSGFAATSSLCISALISDGLALRREELSRKISVLTRASQNVVAESALRELEQQKRNTPSPVMAIEALSDLLPDNTFLTELRIDHAKLQIAGLTSDAASLIRLIEQSPQFSHAIFFAPTTRSEGATKEQFHVEAQINPAFAAIHEPDLPH</sequence>
<evidence type="ECO:0000313" key="3">
    <source>
        <dbReference type="Proteomes" id="UP001139012"/>
    </source>
</evidence>
<dbReference type="Proteomes" id="UP001139054">
    <property type="component" value="Unassembled WGS sequence"/>
</dbReference>
<name>A0A9X1RDF2_9BRAD</name>
<dbReference type="Pfam" id="PF05137">
    <property type="entry name" value="PilN"/>
    <property type="match status" value="1"/>
</dbReference>
<dbReference type="InterPro" id="IPR052534">
    <property type="entry name" value="Extracell_DNA_Util/SecSys_Comp"/>
</dbReference>
<evidence type="ECO:0000313" key="2">
    <source>
        <dbReference type="EMBL" id="MCG2670402.1"/>
    </source>
</evidence>
<evidence type="ECO:0000313" key="1">
    <source>
        <dbReference type="EMBL" id="MCG2628165.1"/>
    </source>
</evidence>
<organism evidence="1 4">
    <name type="scientific">Bradyrhizobium zhengyangense</name>
    <dbReference type="NCBI Taxonomy" id="2911009"/>
    <lineage>
        <taxon>Bacteria</taxon>
        <taxon>Pseudomonadati</taxon>
        <taxon>Pseudomonadota</taxon>
        <taxon>Alphaproteobacteria</taxon>
        <taxon>Hyphomicrobiales</taxon>
        <taxon>Nitrobacteraceae</taxon>
        <taxon>Bradyrhizobium</taxon>
    </lineage>
</organism>
<dbReference type="PANTHER" id="PTHR40278:SF1">
    <property type="entry name" value="DNA UTILIZATION PROTEIN HOFN"/>
    <property type="match status" value="1"/>
</dbReference>
<dbReference type="EMBL" id="JAKLTY010000009">
    <property type="protein sequence ID" value="MCG2628165.1"/>
    <property type="molecule type" value="Genomic_DNA"/>
</dbReference>
<proteinExistence type="predicted"/>
<keyword evidence="3" id="KW-1185">Reference proteome</keyword>
<dbReference type="Proteomes" id="UP001139012">
    <property type="component" value="Unassembled WGS sequence"/>
</dbReference>